<keyword evidence="6 16" id="KW-0274">FAD</keyword>
<dbReference type="InterPro" id="IPR017046">
    <property type="entry name" value="Prenylcysteine_Oxase1"/>
</dbReference>
<dbReference type="GO" id="GO:0030327">
    <property type="term" value="P:prenylated protein catabolic process"/>
    <property type="evidence" value="ECO:0007669"/>
    <property type="project" value="TreeGrafter"/>
</dbReference>
<dbReference type="GO" id="GO:0005764">
    <property type="term" value="C:lysosome"/>
    <property type="evidence" value="ECO:0007669"/>
    <property type="project" value="UniProtKB-SubCell"/>
</dbReference>
<sequence>MRWPLAPAACSLLLCSLWIGARWGSTSKAGSKEDGEKLRYPPSKIAIIGAGIGGTSAAFFLRQKFGRDVLIDIFERGEVGGRLATVNLEGLEYEAGGSVIHPLNLHMKNFVKDLGLSVRSRQASLTGIYNGEEFVFEESEWFIFNIIKLIWRYGFNFLRMYMWVEDLMDKFMRIYRYQSFEYSFSTVESLLHALGGNDFMHKLNCSINETMQKAGFSQKFINEIVIPAMRVNYGQSAKVNGFVGAVSLAGTDPGLWAVEGGNKLVCFGLLYSSKAQLILGTVTSIKEKSRPQRTGGILKLYEVSYQTAAGTLSNLYDIIIIATPLDHGMSNISFLGFNPPIVAFQKHFQQTVATFIYGHINASFFGCQEHSDFSLSEILTTGNSKLFLNSIGAVSPVKSINDHTLKPASTACIWKVFSPESLTEEQLEMLFTSYHAVIERKWLAYPQYNPPEKCPPIILHDRIYYINAIERAASAMEMSAIAAKNVALLSHHHWYDKLDRIDQEDLNEKLKSEL</sequence>
<evidence type="ECO:0000256" key="5">
    <source>
        <dbReference type="ARBA" id="ARBA00022729"/>
    </source>
</evidence>
<protein>
    <recommendedName>
        <fullName evidence="11">Prenylcysteine oxidase 1</fullName>
        <ecNumber evidence="10">1.8.3.5</ecNumber>
    </recommendedName>
</protein>
<comment type="similarity">
    <text evidence="3 16">Belongs to the prenylcysteine oxidase family.</text>
</comment>
<evidence type="ECO:0000256" key="9">
    <source>
        <dbReference type="ARBA" id="ARBA00023228"/>
    </source>
</evidence>
<dbReference type="EC" id="1.8.3.5" evidence="10"/>
<dbReference type="KEGG" id="gsh:117362234"/>
<evidence type="ECO:0000256" key="10">
    <source>
        <dbReference type="ARBA" id="ARBA00039077"/>
    </source>
</evidence>
<evidence type="ECO:0000256" key="14">
    <source>
        <dbReference type="ARBA" id="ARBA00048495"/>
    </source>
</evidence>
<comment type="cofactor">
    <cofactor evidence="1 16">
        <name>FAD</name>
        <dbReference type="ChEBI" id="CHEBI:57692"/>
    </cofactor>
</comment>
<dbReference type="RefSeq" id="XP_033804182.1">
    <property type="nucleotide sequence ID" value="XM_033948291.1"/>
</dbReference>
<evidence type="ECO:0000256" key="8">
    <source>
        <dbReference type="ARBA" id="ARBA00023180"/>
    </source>
</evidence>
<dbReference type="GeneID" id="117362234"/>
<comment type="subcellular location">
    <subcellularLocation>
        <location evidence="2">Lysosome</location>
    </subcellularLocation>
</comment>
<comment type="catalytic activity">
    <reaction evidence="14">
        <text>an S-polyprenyl-L-cysteine + O2 + H2O = a polyprenal + L-cysteine + H2O2</text>
        <dbReference type="Rhea" id="RHEA:53892"/>
        <dbReference type="Rhea" id="RHEA-COMP:13675"/>
        <dbReference type="Rhea" id="RHEA-COMP:13676"/>
        <dbReference type="ChEBI" id="CHEBI:15377"/>
        <dbReference type="ChEBI" id="CHEBI:15379"/>
        <dbReference type="ChEBI" id="CHEBI:16240"/>
        <dbReference type="ChEBI" id="CHEBI:35235"/>
        <dbReference type="ChEBI" id="CHEBI:137934"/>
        <dbReference type="ChEBI" id="CHEBI:137935"/>
        <dbReference type="EC" id="1.8.3.5"/>
    </reaction>
    <physiologicalReaction direction="left-to-right" evidence="14">
        <dbReference type="Rhea" id="RHEA:53893"/>
    </physiologicalReaction>
</comment>
<evidence type="ECO:0000256" key="1">
    <source>
        <dbReference type="ARBA" id="ARBA00001974"/>
    </source>
</evidence>
<dbReference type="Pfam" id="PF13450">
    <property type="entry name" value="NAD_binding_8"/>
    <property type="match status" value="1"/>
</dbReference>
<keyword evidence="9" id="KW-0458">Lysosome</keyword>
<evidence type="ECO:0000256" key="16">
    <source>
        <dbReference type="PIRNR" id="PIRNR036292"/>
    </source>
</evidence>
<evidence type="ECO:0000259" key="18">
    <source>
        <dbReference type="Pfam" id="PF07156"/>
    </source>
</evidence>
<dbReference type="InterPro" id="IPR010795">
    <property type="entry name" value="Prenylcys_lyase"/>
</dbReference>
<evidence type="ECO:0000256" key="3">
    <source>
        <dbReference type="ARBA" id="ARBA00009967"/>
    </source>
</evidence>
<reference evidence="20" key="1">
    <citation type="submission" date="2025-08" db="UniProtKB">
        <authorList>
            <consortium name="RefSeq"/>
        </authorList>
    </citation>
    <scope>IDENTIFICATION</scope>
</reference>
<evidence type="ECO:0000256" key="12">
    <source>
        <dbReference type="ARBA" id="ARBA00045287"/>
    </source>
</evidence>
<dbReference type="AlphaFoldDB" id="A0A6P8R1U0"/>
<dbReference type="Gene3D" id="3.50.50.60">
    <property type="entry name" value="FAD/NAD(P)-binding domain"/>
    <property type="match status" value="1"/>
</dbReference>
<keyword evidence="4 16" id="KW-0285">Flavoprotein</keyword>
<dbReference type="PANTHER" id="PTHR15944:SF3">
    <property type="entry name" value="PRENYLCYSTEINE OXIDASE 1"/>
    <property type="match status" value="1"/>
</dbReference>
<evidence type="ECO:0000256" key="4">
    <source>
        <dbReference type="ARBA" id="ARBA00022630"/>
    </source>
</evidence>
<keyword evidence="19" id="KW-1185">Reference proteome</keyword>
<evidence type="ECO:0000256" key="13">
    <source>
        <dbReference type="ARBA" id="ARBA00047616"/>
    </source>
</evidence>
<keyword evidence="7 16" id="KW-0560">Oxidoreductase</keyword>
<evidence type="ECO:0000256" key="11">
    <source>
        <dbReference type="ARBA" id="ARBA00040608"/>
    </source>
</evidence>
<evidence type="ECO:0000256" key="7">
    <source>
        <dbReference type="ARBA" id="ARBA00023002"/>
    </source>
</evidence>
<evidence type="ECO:0000313" key="20">
    <source>
        <dbReference type="RefSeq" id="XP_033804182.1"/>
    </source>
</evidence>
<comment type="function">
    <text evidence="12">Prenylcysteine oxidase that cleaves the thioether bond of prenyl-L-cysteines, such as farnesylcysteine and geranylgeranylcysteine. Only active against free prenylcysteines and not prenylcysteine residues within prenylated proteins or peptides. Involved in the final step in the degradation of prenylated proteins, by degrading prenylcysteines after the protein has been degraded.</text>
</comment>
<comment type="catalytic activity">
    <reaction evidence="15">
        <text>[(2E,6E,10E)-geranylgeranyl]-L-cysteine + O2 + H2O = (2E,6E,10E)-geranylgeranial + L-cysteine + H2O2</text>
        <dbReference type="Rhea" id="RHEA:70407"/>
        <dbReference type="ChEBI" id="CHEBI:15377"/>
        <dbReference type="ChEBI" id="CHEBI:15379"/>
        <dbReference type="ChEBI" id="CHEBI:16240"/>
        <dbReference type="ChEBI" id="CHEBI:35235"/>
        <dbReference type="ChEBI" id="CHEBI:189549"/>
        <dbReference type="ChEBI" id="CHEBI:189554"/>
        <dbReference type="EC" id="1.8.3.5"/>
    </reaction>
    <physiologicalReaction direction="left-to-right" evidence="15">
        <dbReference type="Rhea" id="RHEA:70408"/>
    </physiologicalReaction>
</comment>
<dbReference type="GO" id="GO:0001735">
    <property type="term" value="F:prenylcysteine oxidase activity"/>
    <property type="evidence" value="ECO:0007669"/>
    <property type="project" value="UniProtKB-UniRule"/>
</dbReference>
<keyword evidence="8" id="KW-0325">Glycoprotein</keyword>
<organism evidence="19 20">
    <name type="scientific">Geotrypetes seraphini</name>
    <name type="common">Gaboon caecilian</name>
    <name type="synonym">Caecilia seraphini</name>
    <dbReference type="NCBI Taxonomy" id="260995"/>
    <lineage>
        <taxon>Eukaryota</taxon>
        <taxon>Metazoa</taxon>
        <taxon>Chordata</taxon>
        <taxon>Craniata</taxon>
        <taxon>Vertebrata</taxon>
        <taxon>Euteleostomi</taxon>
        <taxon>Amphibia</taxon>
        <taxon>Gymnophiona</taxon>
        <taxon>Geotrypetes</taxon>
    </lineage>
</organism>
<dbReference type="FunFam" id="3.50.50.60:FF:000081">
    <property type="entry name" value="prenylcysteine oxidase 1"/>
    <property type="match status" value="1"/>
</dbReference>
<evidence type="ECO:0000256" key="2">
    <source>
        <dbReference type="ARBA" id="ARBA00004371"/>
    </source>
</evidence>
<keyword evidence="5 17" id="KW-0732">Signal</keyword>
<dbReference type="CTD" id="51449"/>
<comment type="catalytic activity">
    <reaction evidence="13">
        <text>S-(2E,6E)-farnesyl-L-cysteine + O2 + H2O = (2E,6E)-farnesal + L-cysteine + H2O2</text>
        <dbReference type="Rhea" id="RHEA:30231"/>
        <dbReference type="ChEBI" id="CHEBI:15377"/>
        <dbReference type="ChEBI" id="CHEBI:15379"/>
        <dbReference type="ChEBI" id="CHEBI:15894"/>
        <dbReference type="ChEBI" id="CHEBI:16240"/>
        <dbReference type="ChEBI" id="CHEBI:35235"/>
        <dbReference type="ChEBI" id="CHEBI:62141"/>
        <dbReference type="EC" id="1.8.3.5"/>
    </reaction>
    <physiologicalReaction direction="left-to-right" evidence="13">
        <dbReference type="Rhea" id="RHEA:30232"/>
    </physiologicalReaction>
</comment>
<dbReference type="InterPro" id="IPR036188">
    <property type="entry name" value="FAD/NAD-bd_sf"/>
</dbReference>
<dbReference type="InParanoid" id="A0A6P8R1U0"/>
<proteinExistence type="inferred from homology"/>
<evidence type="ECO:0000256" key="6">
    <source>
        <dbReference type="ARBA" id="ARBA00022827"/>
    </source>
</evidence>
<dbReference type="PIRSF" id="PIRSF036292">
    <property type="entry name" value="Prenylcysteine_oxidase"/>
    <property type="match status" value="1"/>
</dbReference>
<feature type="signal peptide" evidence="17">
    <location>
        <begin position="1"/>
        <end position="24"/>
    </location>
</feature>
<name>A0A6P8R1U0_GEOSA</name>
<evidence type="ECO:0000256" key="15">
    <source>
        <dbReference type="ARBA" id="ARBA00049343"/>
    </source>
</evidence>
<dbReference type="SUPFAM" id="SSF51905">
    <property type="entry name" value="FAD/NAD(P)-binding domain"/>
    <property type="match status" value="1"/>
</dbReference>
<dbReference type="Proteomes" id="UP000515159">
    <property type="component" value="Chromosome 6"/>
</dbReference>
<dbReference type="GO" id="GO:0030328">
    <property type="term" value="P:prenylcysteine catabolic process"/>
    <property type="evidence" value="ECO:0007669"/>
    <property type="project" value="UniProtKB-UniRule"/>
</dbReference>
<accession>A0A6P8R1U0</accession>
<feature type="chain" id="PRO_5027700135" description="Prenylcysteine oxidase 1" evidence="17">
    <location>
        <begin position="25"/>
        <end position="514"/>
    </location>
</feature>
<feature type="domain" description="Prenylcysteine lyase" evidence="18">
    <location>
        <begin position="136"/>
        <end position="503"/>
    </location>
</feature>
<dbReference type="FunCoup" id="A0A6P8R1U0">
    <property type="interactions" value="785"/>
</dbReference>
<dbReference type="OrthoDB" id="437369at2759"/>
<dbReference type="Pfam" id="PF07156">
    <property type="entry name" value="Prenylcys_lyase"/>
    <property type="match status" value="1"/>
</dbReference>
<dbReference type="PANTHER" id="PTHR15944">
    <property type="entry name" value="FARNESYLCYSTEINE LYASE"/>
    <property type="match status" value="1"/>
</dbReference>
<gene>
    <name evidence="20" type="primary">PCYOX1</name>
</gene>
<evidence type="ECO:0000313" key="19">
    <source>
        <dbReference type="Proteomes" id="UP000515159"/>
    </source>
</evidence>
<evidence type="ECO:0000256" key="17">
    <source>
        <dbReference type="SAM" id="SignalP"/>
    </source>
</evidence>